<dbReference type="PANTHER" id="PTHR32278:SF15">
    <property type="entry name" value="F-BOX PROTEIN PP2-B13-RELATED"/>
    <property type="match status" value="1"/>
</dbReference>
<reference evidence="2 3" key="1">
    <citation type="submission" date="2024-03" db="EMBL/GenBank/DDBJ databases">
        <title>WGS assembly of Saponaria officinalis var. Norfolk2.</title>
        <authorList>
            <person name="Jenkins J."/>
            <person name="Shu S."/>
            <person name="Grimwood J."/>
            <person name="Barry K."/>
            <person name="Goodstein D."/>
            <person name="Schmutz J."/>
            <person name="Leebens-Mack J."/>
            <person name="Osbourn A."/>
        </authorList>
    </citation>
    <scope>NUCLEOTIDE SEQUENCE [LARGE SCALE GENOMIC DNA]</scope>
    <source>
        <strain evidence="3">cv. Norfolk2</strain>
        <strain evidence="2">JIC</strain>
        <tissue evidence="2">Leaf</tissue>
    </source>
</reference>
<gene>
    <name evidence="2" type="ORF">RND81_14G071200</name>
</gene>
<dbReference type="PANTHER" id="PTHR32278">
    <property type="entry name" value="F-BOX DOMAIN-CONTAINING PROTEIN"/>
    <property type="match status" value="1"/>
</dbReference>
<dbReference type="SUPFAM" id="SSF81383">
    <property type="entry name" value="F-box domain"/>
    <property type="match status" value="1"/>
</dbReference>
<dbReference type="InterPro" id="IPR025886">
    <property type="entry name" value="PP2-like"/>
</dbReference>
<dbReference type="Gene3D" id="1.20.1280.50">
    <property type="match status" value="1"/>
</dbReference>
<proteinExistence type="predicted"/>
<comment type="caution">
    <text evidence="2">The sequence shown here is derived from an EMBL/GenBank/DDBJ whole genome shotgun (WGS) entry which is preliminary data.</text>
</comment>
<evidence type="ECO:0000313" key="3">
    <source>
        <dbReference type="Proteomes" id="UP001443914"/>
    </source>
</evidence>
<organism evidence="2 3">
    <name type="scientific">Saponaria officinalis</name>
    <name type="common">Common soapwort</name>
    <name type="synonym">Lychnis saponaria</name>
    <dbReference type="NCBI Taxonomy" id="3572"/>
    <lineage>
        <taxon>Eukaryota</taxon>
        <taxon>Viridiplantae</taxon>
        <taxon>Streptophyta</taxon>
        <taxon>Embryophyta</taxon>
        <taxon>Tracheophyta</taxon>
        <taxon>Spermatophyta</taxon>
        <taxon>Magnoliopsida</taxon>
        <taxon>eudicotyledons</taxon>
        <taxon>Gunneridae</taxon>
        <taxon>Pentapetalae</taxon>
        <taxon>Caryophyllales</taxon>
        <taxon>Caryophyllaceae</taxon>
        <taxon>Caryophylleae</taxon>
        <taxon>Saponaria</taxon>
    </lineage>
</organism>
<dbReference type="EMBL" id="JBDFQZ010000014">
    <property type="protein sequence ID" value="KAK9664824.1"/>
    <property type="molecule type" value="Genomic_DNA"/>
</dbReference>
<dbReference type="PROSITE" id="PS50181">
    <property type="entry name" value="FBOX"/>
    <property type="match status" value="1"/>
</dbReference>
<protein>
    <recommendedName>
        <fullName evidence="1">F-box domain-containing protein</fullName>
    </recommendedName>
</protein>
<dbReference type="CDD" id="cd22162">
    <property type="entry name" value="F-box_AtSKIP3-like"/>
    <property type="match status" value="1"/>
</dbReference>
<dbReference type="Pfam" id="PF12937">
    <property type="entry name" value="F-box-like"/>
    <property type="match status" value="1"/>
</dbReference>
<dbReference type="InterPro" id="IPR001810">
    <property type="entry name" value="F-box_dom"/>
</dbReference>
<accession>A0AAW1GV49</accession>
<dbReference type="Proteomes" id="UP001443914">
    <property type="component" value="Unassembled WGS sequence"/>
</dbReference>
<evidence type="ECO:0000313" key="2">
    <source>
        <dbReference type="EMBL" id="KAK9664824.1"/>
    </source>
</evidence>
<dbReference type="Pfam" id="PF14299">
    <property type="entry name" value="PP2"/>
    <property type="match status" value="1"/>
</dbReference>
<dbReference type="EMBL" id="JBDFQZ010000014">
    <property type="protein sequence ID" value="KAK9664825.1"/>
    <property type="molecule type" value="Genomic_DNA"/>
</dbReference>
<feature type="domain" description="F-box" evidence="1">
    <location>
        <begin position="2"/>
        <end position="48"/>
    </location>
</feature>
<dbReference type="InterPro" id="IPR036047">
    <property type="entry name" value="F-box-like_dom_sf"/>
</dbReference>
<keyword evidence="3" id="KW-1185">Reference proteome</keyword>
<name>A0AAW1GV49_SAPOF</name>
<dbReference type="AlphaFoldDB" id="A0AAW1GV49"/>
<sequence length="289" mass="32998">MKMKLNKLPNDCVTAILSYTSPRDICRSAVACSELRQAAGSDFVWESFLPSDYSEIISRAHPSVVKFGSKKDLFFLLCNSLLIDHGKKIFNLDRDTGHKTYVLSARELSIMWSSNPLYWCWKNVTNSRFEEIVELRTTWWLEIHGTINTKQLSPKTTYGAYLIFKVSEHAFGLDTMPMEISVSVGSDQVCNNTVYLRQDFKKQQMQWVLFYNRTKMLTSRVNQGLEGSVSVVPGCRVDGWMEIELGHFFSGRVCCRDVGKEVKVSLMEVKGHHLKGGLIIEGIEIRPLH</sequence>
<evidence type="ECO:0000259" key="1">
    <source>
        <dbReference type="PROSITE" id="PS50181"/>
    </source>
</evidence>